<keyword evidence="1" id="KW-0472">Membrane</keyword>
<dbReference type="EMBL" id="JACHGT010000016">
    <property type="protein sequence ID" value="MBB6038496.1"/>
    <property type="molecule type" value="Genomic_DNA"/>
</dbReference>
<dbReference type="RefSeq" id="WP_184791283.1">
    <property type="nucleotide sequence ID" value="NZ_BONT01000012.1"/>
</dbReference>
<evidence type="ECO:0000313" key="2">
    <source>
        <dbReference type="EMBL" id="MBB6038496.1"/>
    </source>
</evidence>
<protein>
    <submittedName>
        <fullName evidence="2">Uncharacterized protein</fullName>
    </submittedName>
</protein>
<keyword evidence="1" id="KW-1133">Transmembrane helix</keyword>
<comment type="caution">
    <text evidence="2">The sequence shown here is derived from an EMBL/GenBank/DDBJ whole genome shotgun (WGS) entry which is preliminary data.</text>
</comment>
<reference evidence="2 3" key="1">
    <citation type="submission" date="2020-08" db="EMBL/GenBank/DDBJ databases">
        <title>Genomic Encyclopedia of Type Strains, Phase IV (KMG-IV): sequencing the most valuable type-strain genomes for metagenomic binning, comparative biology and taxonomic classification.</title>
        <authorList>
            <person name="Goeker M."/>
        </authorList>
    </citation>
    <scope>NUCLEOTIDE SEQUENCE [LARGE SCALE GENOMIC DNA]</scope>
    <source>
        <strain evidence="2 3">YIM 65646</strain>
    </source>
</reference>
<dbReference type="AlphaFoldDB" id="A0A841FR20"/>
<gene>
    <name evidence="2" type="ORF">HNR73_006379</name>
</gene>
<name>A0A841FR20_9ACTN</name>
<keyword evidence="3" id="KW-1185">Reference proteome</keyword>
<sequence length="165" mass="16764">MPGFPDRPPPRKLSKGVVVAVIAAAVAILLCLVCGVIGLIRANDDRATGGFAVLPTPGLPTAPVTPAAAPTPKALAPETAHGPATHFAGEGTYLVGADIVAGQYRARVPVTSILCYWERLSGTSGEFADIIANGEAQPGAPEIVTIAHSDSAFRTRGCGGWSLIG</sequence>
<proteinExistence type="predicted"/>
<organism evidence="2 3">
    <name type="scientific">Phytomonospora endophytica</name>
    <dbReference type="NCBI Taxonomy" id="714109"/>
    <lineage>
        <taxon>Bacteria</taxon>
        <taxon>Bacillati</taxon>
        <taxon>Actinomycetota</taxon>
        <taxon>Actinomycetes</taxon>
        <taxon>Micromonosporales</taxon>
        <taxon>Micromonosporaceae</taxon>
        <taxon>Phytomonospora</taxon>
    </lineage>
</organism>
<evidence type="ECO:0000313" key="3">
    <source>
        <dbReference type="Proteomes" id="UP000548476"/>
    </source>
</evidence>
<keyword evidence="1" id="KW-0812">Transmembrane</keyword>
<evidence type="ECO:0000256" key="1">
    <source>
        <dbReference type="SAM" id="Phobius"/>
    </source>
</evidence>
<dbReference type="Proteomes" id="UP000548476">
    <property type="component" value="Unassembled WGS sequence"/>
</dbReference>
<feature type="transmembrane region" description="Helical" evidence="1">
    <location>
        <begin position="16"/>
        <end position="40"/>
    </location>
</feature>
<accession>A0A841FR20</accession>